<dbReference type="SMART" id="SM00248">
    <property type="entry name" value="ANK"/>
    <property type="match status" value="2"/>
</dbReference>
<dbReference type="SUPFAM" id="SSF48403">
    <property type="entry name" value="Ankyrin repeat"/>
    <property type="match status" value="1"/>
</dbReference>
<sequence>MDMAVQALLDGGADKDLLRSISCGTALHYAAERGHVAAVKALLAAGAAVNAVMNSGDTPLHKAASGDHLEVARALVAHGASPDVKDLNGFTPAALAPRKTAVAEFLEAEAKK</sequence>
<keyword evidence="2 3" id="KW-0040">ANK repeat</keyword>
<accession>A0ABP0N4D2</accession>
<dbReference type="InterPro" id="IPR002110">
    <property type="entry name" value="Ankyrin_rpt"/>
</dbReference>
<gene>
    <name evidence="4" type="ORF">SCF082_LOCUS31148</name>
</gene>
<dbReference type="Gene3D" id="1.25.40.20">
    <property type="entry name" value="Ankyrin repeat-containing domain"/>
    <property type="match status" value="2"/>
</dbReference>
<dbReference type="PROSITE" id="PS50297">
    <property type="entry name" value="ANK_REP_REGION"/>
    <property type="match status" value="2"/>
</dbReference>
<dbReference type="PANTHER" id="PTHR24171">
    <property type="entry name" value="ANKYRIN REPEAT DOMAIN-CONTAINING PROTEIN 39-RELATED"/>
    <property type="match status" value="1"/>
</dbReference>
<feature type="repeat" description="ANK" evidence="3">
    <location>
        <begin position="55"/>
        <end position="87"/>
    </location>
</feature>
<evidence type="ECO:0000256" key="3">
    <source>
        <dbReference type="PROSITE-ProRule" id="PRU00023"/>
    </source>
</evidence>
<name>A0ABP0N4D2_9DINO</name>
<dbReference type="Pfam" id="PF12796">
    <property type="entry name" value="Ank_2"/>
    <property type="match status" value="1"/>
</dbReference>
<evidence type="ECO:0000256" key="1">
    <source>
        <dbReference type="ARBA" id="ARBA00022737"/>
    </source>
</evidence>
<keyword evidence="5" id="KW-1185">Reference proteome</keyword>
<dbReference type="InterPro" id="IPR036770">
    <property type="entry name" value="Ankyrin_rpt-contain_sf"/>
</dbReference>
<reference evidence="4 5" key="1">
    <citation type="submission" date="2024-02" db="EMBL/GenBank/DDBJ databases">
        <authorList>
            <person name="Chen Y."/>
            <person name="Shah S."/>
            <person name="Dougan E. K."/>
            <person name="Thang M."/>
            <person name="Chan C."/>
        </authorList>
    </citation>
    <scope>NUCLEOTIDE SEQUENCE [LARGE SCALE GENOMIC DNA]</scope>
</reference>
<protein>
    <submittedName>
        <fullName evidence="4">Ankyrin-1 (ANK-1) (Ankyrin-R) (Erythrocyte ankyrin)</fullName>
    </submittedName>
</protein>
<proteinExistence type="predicted"/>
<dbReference type="PROSITE" id="PS50088">
    <property type="entry name" value="ANK_REPEAT"/>
    <property type="match status" value="2"/>
</dbReference>
<evidence type="ECO:0000313" key="5">
    <source>
        <dbReference type="Proteomes" id="UP001642464"/>
    </source>
</evidence>
<evidence type="ECO:0000313" key="4">
    <source>
        <dbReference type="EMBL" id="CAK9058446.1"/>
    </source>
</evidence>
<evidence type="ECO:0000256" key="2">
    <source>
        <dbReference type="ARBA" id="ARBA00023043"/>
    </source>
</evidence>
<dbReference type="EMBL" id="CAXAMM010026213">
    <property type="protein sequence ID" value="CAK9058446.1"/>
    <property type="molecule type" value="Genomic_DNA"/>
</dbReference>
<organism evidence="4 5">
    <name type="scientific">Durusdinium trenchii</name>
    <dbReference type="NCBI Taxonomy" id="1381693"/>
    <lineage>
        <taxon>Eukaryota</taxon>
        <taxon>Sar</taxon>
        <taxon>Alveolata</taxon>
        <taxon>Dinophyceae</taxon>
        <taxon>Suessiales</taxon>
        <taxon>Symbiodiniaceae</taxon>
        <taxon>Durusdinium</taxon>
    </lineage>
</organism>
<comment type="caution">
    <text evidence="4">The sequence shown here is derived from an EMBL/GenBank/DDBJ whole genome shotgun (WGS) entry which is preliminary data.</text>
</comment>
<feature type="repeat" description="ANK" evidence="3">
    <location>
        <begin position="22"/>
        <end position="54"/>
    </location>
</feature>
<keyword evidence="1" id="KW-0677">Repeat</keyword>
<dbReference type="Proteomes" id="UP001642464">
    <property type="component" value="Unassembled WGS sequence"/>
</dbReference>